<dbReference type="GO" id="GO:0005506">
    <property type="term" value="F:iron ion binding"/>
    <property type="evidence" value="ECO:0007669"/>
    <property type="project" value="InterPro"/>
</dbReference>
<dbReference type="Gene3D" id="3.30.300.130">
    <property type="entry name" value="Fe-S cluster assembly (FSCA)"/>
    <property type="match status" value="1"/>
</dbReference>
<accession>A0AAX1TR12</accession>
<evidence type="ECO:0000313" key="3">
    <source>
        <dbReference type="Proteomes" id="UP000249008"/>
    </source>
</evidence>
<dbReference type="GO" id="GO:0051536">
    <property type="term" value="F:iron-sulfur cluster binding"/>
    <property type="evidence" value="ECO:0007669"/>
    <property type="project" value="InterPro"/>
</dbReference>
<dbReference type="EMBL" id="LS483487">
    <property type="protein sequence ID" value="SQJ04032.1"/>
    <property type="molecule type" value="Genomic_DNA"/>
</dbReference>
<reference evidence="2 3" key="1">
    <citation type="submission" date="2018-06" db="EMBL/GenBank/DDBJ databases">
        <authorList>
            <consortium name="Pathogen Informatics"/>
            <person name="Doyle S."/>
        </authorList>
    </citation>
    <scope>NUCLEOTIDE SEQUENCE [LARGE SCALE GENOMIC DNA]</scope>
    <source>
        <strain evidence="2 3">NCTC12112</strain>
    </source>
</reference>
<dbReference type="RefSeq" id="WP_005980185.1">
    <property type="nucleotide sequence ID" value="NZ_CABKNW010000004.1"/>
</dbReference>
<protein>
    <submittedName>
        <fullName evidence="2">IscR-regulated protein YhgI</fullName>
    </submittedName>
</protein>
<dbReference type="GeneID" id="78456340"/>
<sequence length="92" mass="10765">MDKIEKFLDEEIRPELRKHNGDISVEEYDEKNRKLVLRLMGQCCTCPHSIDTSENFIKISVREKFPEIEVLHVNAGASKEFIEIAKSYLRGR</sequence>
<dbReference type="InterPro" id="IPR001075">
    <property type="entry name" value="NIF_FeS_clus_asmbl_NifU_C"/>
</dbReference>
<dbReference type="GO" id="GO:0016226">
    <property type="term" value="P:iron-sulfur cluster assembly"/>
    <property type="evidence" value="ECO:0007669"/>
    <property type="project" value="InterPro"/>
</dbReference>
<evidence type="ECO:0000313" key="2">
    <source>
        <dbReference type="EMBL" id="SQJ04032.1"/>
    </source>
</evidence>
<dbReference type="KEGG" id="ful:C4N20_16045"/>
<dbReference type="AlphaFoldDB" id="A0AAX1TR12"/>
<dbReference type="Pfam" id="PF01106">
    <property type="entry name" value="NifU"/>
    <property type="match status" value="1"/>
</dbReference>
<dbReference type="Proteomes" id="UP000249008">
    <property type="component" value="Chromosome 1"/>
</dbReference>
<evidence type="ECO:0000259" key="1">
    <source>
        <dbReference type="Pfam" id="PF01106"/>
    </source>
</evidence>
<name>A0AAX1TR12_9FUSO</name>
<dbReference type="InterPro" id="IPR034904">
    <property type="entry name" value="FSCA_dom_sf"/>
</dbReference>
<dbReference type="SUPFAM" id="SSF117916">
    <property type="entry name" value="Fe-S cluster assembly (FSCA) domain-like"/>
    <property type="match status" value="1"/>
</dbReference>
<proteinExistence type="predicted"/>
<gene>
    <name evidence="2" type="ORF">NCTC12112_01802</name>
</gene>
<feature type="domain" description="NIF system FeS cluster assembly NifU C-terminal" evidence="1">
    <location>
        <begin position="4"/>
        <end position="69"/>
    </location>
</feature>
<organism evidence="2 3">
    <name type="scientific">Fusobacterium ulcerans</name>
    <dbReference type="NCBI Taxonomy" id="861"/>
    <lineage>
        <taxon>Bacteria</taxon>
        <taxon>Fusobacteriati</taxon>
        <taxon>Fusobacteriota</taxon>
        <taxon>Fusobacteriia</taxon>
        <taxon>Fusobacteriales</taxon>
        <taxon>Fusobacteriaceae</taxon>
        <taxon>Fusobacterium</taxon>
    </lineage>
</organism>